<dbReference type="SUPFAM" id="SSF55729">
    <property type="entry name" value="Acyl-CoA N-acyltransferases (Nat)"/>
    <property type="match status" value="1"/>
</dbReference>
<evidence type="ECO:0000313" key="5">
    <source>
        <dbReference type="Proteomes" id="UP000198802"/>
    </source>
</evidence>
<sequence>MRFEAVDPTSPAAVWAVGRYFAEIGRRFGFDPSTEPDDGAASLAAPGGCFVLAVSDGAAVACGGVRTIEDGVGEIKRMWVDDAWRGAGLGSRLLLHLEQTAHALGHHTVRLDSHESLTEAIALYGKAGYRPIGRYNDNPHATHFFERVPRPRP</sequence>
<dbReference type="PROSITE" id="PS51186">
    <property type="entry name" value="GNAT"/>
    <property type="match status" value="1"/>
</dbReference>
<name>A0A0S4QGV9_9ACTN</name>
<evidence type="ECO:0000259" key="3">
    <source>
        <dbReference type="PROSITE" id="PS51186"/>
    </source>
</evidence>
<keyword evidence="1 4" id="KW-0808">Transferase</keyword>
<evidence type="ECO:0000256" key="2">
    <source>
        <dbReference type="ARBA" id="ARBA00023315"/>
    </source>
</evidence>
<dbReference type="PANTHER" id="PTHR43877">
    <property type="entry name" value="AMINOALKYLPHOSPHONATE N-ACETYLTRANSFERASE-RELATED-RELATED"/>
    <property type="match status" value="1"/>
</dbReference>
<evidence type="ECO:0000313" key="4">
    <source>
        <dbReference type="EMBL" id="CUU54741.1"/>
    </source>
</evidence>
<feature type="domain" description="N-acetyltransferase" evidence="3">
    <location>
        <begin position="1"/>
        <end position="151"/>
    </location>
</feature>
<dbReference type="InterPro" id="IPR016181">
    <property type="entry name" value="Acyl_CoA_acyltransferase"/>
</dbReference>
<keyword evidence="5" id="KW-1185">Reference proteome</keyword>
<evidence type="ECO:0000256" key="1">
    <source>
        <dbReference type="ARBA" id="ARBA00022679"/>
    </source>
</evidence>
<reference evidence="5" key="1">
    <citation type="submission" date="2015-11" db="EMBL/GenBank/DDBJ databases">
        <authorList>
            <person name="Varghese N."/>
        </authorList>
    </citation>
    <scope>NUCLEOTIDE SEQUENCE [LARGE SCALE GENOMIC DNA]</scope>
    <source>
        <strain evidence="5">DSM 45899</strain>
    </source>
</reference>
<gene>
    <name evidence="4" type="ORF">Ga0074812_103231</name>
</gene>
<keyword evidence="2" id="KW-0012">Acyltransferase</keyword>
<dbReference type="CDD" id="cd04301">
    <property type="entry name" value="NAT_SF"/>
    <property type="match status" value="1"/>
</dbReference>
<accession>A0A0S4QGV9</accession>
<dbReference type="InterPro" id="IPR050832">
    <property type="entry name" value="Bact_Acetyltransf"/>
</dbReference>
<dbReference type="Pfam" id="PF00583">
    <property type="entry name" value="Acetyltransf_1"/>
    <property type="match status" value="1"/>
</dbReference>
<dbReference type="PANTHER" id="PTHR43877:SF2">
    <property type="entry name" value="AMINOALKYLPHOSPHONATE N-ACETYLTRANSFERASE-RELATED"/>
    <property type="match status" value="1"/>
</dbReference>
<dbReference type="GO" id="GO:0016747">
    <property type="term" value="F:acyltransferase activity, transferring groups other than amino-acyl groups"/>
    <property type="evidence" value="ECO:0007669"/>
    <property type="project" value="InterPro"/>
</dbReference>
<proteinExistence type="predicted"/>
<protein>
    <submittedName>
        <fullName evidence="4">Acetyltransferase (GNAT) family protein</fullName>
    </submittedName>
</protein>
<dbReference type="Proteomes" id="UP000198802">
    <property type="component" value="Unassembled WGS sequence"/>
</dbReference>
<dbReference type="EMBL" id="FAOZ01000003">
    <property type="protein sequence ID" value="CUU54741.1"/>
    <property type="molecule type" value="Genomic_DNA"/>
</dbReference>
<dbReference type="InterPro" id="IPR000182">
    <property type="entry name" value="GNAT_dom"/>
</dbReference>
<dbReference type="AlphaFoldDB" id="A0A0S4QGV9"/>
<organism evidence="4 5">
    <name type="scientific">Parafrankia irregularis</name>
    <dbReference type="NCBI Taxonomy" id="795642"/>
    <lineage>
        <taxon>Bacteria</taxon>
        <taxon>Bacillati</taxon>
        <taxon>Actinomycetota</taxon>
        <taxon>Actinomycetes</taxon>
        <taxon>Frankiales</taxon>
        <taxon>Frankiaceae</taxon>
        <taxon>Parafrankia</taxon>
    </lineage>
</organism>
<dbReference type="Gene3D" id="3.40.630.30">
    <property type="match status" value="1"/>
</dbReference>